<organism evidence="2 3">
    <name type="scientific">Streptomyces synnematoformans</name>
    <dbReference type="NCBI Taxonomy" id="415721"/>
    <lineage>
        <taxon>Bacteria</taxon>
        <taxon>Bacillati</taxon>
        <taxon>Actinomycetota</taxon>
        <taxon>Actinomycetes</taxon>
        <taxon>Kitasatosporales</taxon>
        <taxon>Streptomycetaceae</taxon>
        <taxon>Streptomyces</taxon>
    </lineage>
</organism>
<dbReference type="Proteomes" id="UP001500443">
    <property type="component" value="Unassembled WGS sequence"/>
</dbReference>
<reference evidence="2 3" key="1">
    <citation type="journal article" date="2019" name="Int. J. Syst. Evol. Microbiol.">
        <title>The Global Catalogue of Microorganisms (GCM) 10K type strain sequencing project: providing services to taxonomists for standard genome sequencing and annotation.</title>
        <authorList>
            <consortium name="The Broad Institute Genomics Platform"/>
            <consortium name="The Broad Institute Genome Sequencing Center for Infectious Disease"/>
            <person name="Wu L."/>
            <person name="Ma J."/>
        </authorList>
    </citation>
    <scope>NUCLEOTIDE SEQUENCE [LARGE SCALE GENOMIC DNA]</scope>
    <source>
        <strain evidence="2 3">JCM 15481</strain>
    </source>
</reference>
<dbReference type="Pfam" id="PF13460">
    <property type="entry name" value="NAD_binding_10"/>
    <property type="match status" value="1"/>
</dbReference>
<dbReference type="PANTHER" id="PTHR43162">
    <property type="match status" value="1"/>
</dbReference>
<evidence type="ECO:0000313" key="3">
    <source>
        <dbReference type="Proteomes" id="UP001500443"/>
    </source>
</evidence>
<sequence>MTNTEQHTNLVIGGTGKTGRRVAQQLAARGHAVRAVSRRSEVPFDWHDPATWEPALRGVRAAYLTYAPDLADPAAVPAVRAFTETAVRAGVRRFVLLSGRGEPECHPAEDVVKDSGAEWTVVRCAWFMQNFDEDFLLDPVLGGELVLPAADVPEPFVDTRDIADVVVAALTEDGHSGTTYELTGPRLLTFGEAAAEISKATGREVRYVPVTHEQFREVVAGQLPEEFVEIFAELFTRILDGRNAHLSDGVRQALGRAPRDFTDFVREAAERGAWNV</sequence>
<dbReference type="RefSeq" id="WP_344288768.1">
    <property type="nucleotide sequence ID" value="NZ_BAAAPF010000021.1"/>
</dbReference>
<comment type="caution">
    <text evidence="2">The sequence shown here is derived from an EMBL/GenBank/DDBJ whole genome shotgun (WGS) entry which is preliminary data.</text>
</comment>
<dbReference type="EMBL" id="BAAAPF010000021">
    <property type="protein sequence ID" value="GAA2113966.1"/>
    <property type="molecule type" value="Genomic_DNA"/>
</dbReference>
<evidence type="ECO:0000313" key="2">
    <source>
        <dbReference type="EMBL" id="GAA2113966.1"/>
    </source>
</evidence>
<accession>A0ABN2XKK6</accession>
<feature type="domain" description="NAD(P)-binding" evidence="1">
    <location>
        <begin position="13"/>
        <end position="172"/>
    </location>
</feature>
<gene>
    <name evidence="2" type="ORF">GCM10009802_12990</name>
</gene>
<keyword evidence="3" id="KW-1185">Reference proteome</keyword>
<protein>
    <submittedName>
        <fullName evidence="2">NAD(P)H-binding protein</fullName>
    </submittedName>
</protein>
<dbReference type="InterPro" id="IPR051604">
    <property type="entry name" value="Ergot_Alk_Oxidoreductase"/>
</dbReference>
<name>A0ABN2XKK6_9ACTN</name>
<dbReference type="InterPro" id="IPR016040">
    <property type="entry name" value="NAD(P)-bd_dom"/>
</dbReference>
<dbReference type="InterPro" id="IPR036291">
    <property type="entry name" value="NAD(P)-bd_dom_sf"/>
</dbReference>
<dbReference type="Gene3D" id="3.90.25.10">
    <property type="entry name" value="UDP-galactose 4-epimerase, domain 1"/>
    <property type="match status" value="1"/>
</dbReference>
<dbReference type="SUPFAM" id="SSF51735">
    <property type="entry name" value="NAD(P)-binding Rossmann-fold domains"/>
    <property type="match status" value="1"/>
</dbReference>
<evidence type="ECO:0000259" key="1">
    <source>
        <dbReference type="Pfam" id="PF13460"/>
    </source>
</evidence>
<dbReference type="Gene3D" id="3.40.50.720">
    <property type="entry name" value="NAD(P)-binding Rossmann-like Domain"/>
    <property type="match status" value="1"/>
</dbReference>
<dbReference type="PANTHER" id="PTHR43162:SF1">
    <property type="entry name" value="PRESTALK A DIFFERENTIATION PROTEIN A"/>
    <property type="match status" value="1"/>
</dbReference>
<proteinExistence type="predicted"/>